<dbReference type="Gene3D" id="2.60.120.590">
    <property type="entry name" value="Alpha-ketoglutarate-dependent dioxygenase AlkB-like"/>
    <property type="match status" value="1"/>
</dbReference>
<evidence type="ECO:0000256" key="1">
    <source>
        <dbReference type="ARBA" id="ARBA00004191"/>
    </source>
</evidence>
<evidence type="ECO:0000256" key="5">
    <source>
        <dbReference type="ARBA" id="ARBA00022512"/>
    </source>
</evidence>
<comment type="similarity">
    <text evidence="3">Belongs to the alkB family.</text>
</comment>
<evidence type="ECO:0000256" key="8">
    <source>
        <dbReference type="ARBA" id="ARBA00022679"/>
    </source>
</evidence>
<keyword evidence="7" id="KW-0964">Secreted</keyword>
<dbReference type="GO" id="GO:0004553">
    <property type="term" value="F:hydrolase activity, hydrolyzing O-glycosyl compounds"/>
    <property type="evidence" value="ECO:0007669"/>
    <property type="project" value="InterPro"/>
</dbReference>
<dbReference type="AlphaFoldDB" id="A0A835JV85"/>
<comment type="catalytic activity">
    <reaction evidence="13">
        <text>breaks a beta-(1-&gt;4) bond in the backbone of a xyloglucan and transfers the xyloglucanyl segment on to O-4 of the non-reducing terminal glucose residue of an acceptor, which can be a xyloglucan or an oligosaccharide of xyloglucan.</text>
        <dbReference type="EC" id="2.4.1.207"/>
    </reaction>
</comment>
<keyword evidence="10" id="KW-0378">Hydrolase</keyword>
<keyword evidence="6" id="KW-0052">Apoplast</keyword>
<evidence type="ECO:0000313" key="17">
    <source>
        <dbReference type="Proteomes" id="UP000657918"/>
    </source>
</evidence>
<dbReference type="EMBL" id="JADGMS010000010">
    <property type="protein sequence ID" value="KAF9673810.1"/>
    <property type="molecule type" value="Genomic_DNA"/>
</dbReference>
<evidence type="ECO:0000259" key="15">
    <source>
        <dbReference type="PROSITE" id="PS51762"/>
    </source>
</evidence>
<keyword evidence="9 14" id="KW-0732">Signal</keyword>
<evidence type="ECO:0000256" key="11">
    <source>
        <dbReference type="ARBA" id="ARBA00023157"/>
    </source>
</evidence>
<dbReference type="InterPro" id="IPR000757">
    <property type="entry name" value="Beta-glucanase-like"/>
</dbReference>
<organism evidence="16 17">
    <name type="scientific">Salix dunnii</name>
    <dbReference type="NCBI Taxonomy" id="1413687"/>
    <lineage>
        <taxon>Eukaryota</taxon>
        <taxon>Viridiplantae</taxon>
        <taxon>Streptophyta</taxon>
        <taxon>Embryophyta</taxon>
        <taxon>Tracheophyta</taxon>
        <taxon>Spermatophyta</taxon>
        <taxon>Magnoliopsida</taxon>
        <taxon>eudicotyledons</taxon>
        <taxon>Gunneridae</taxon>
        <taxon>Pentapetalae</taxon>
        <taxon>rosids</taxon>
        <taxon>fabids</taxon>
        <taxon>Malpighiales</taxon>
        <taxon>Salicaceae</taxon>
        <taxon>Saliceae</taxon>
        <taxon>Salix</taxon>
    </lineage>
</organism>
<name>A0A835JV85_9ROSI</name>
<dbReference type="PANTHER" id="PTHR31062">
    <property type="entry name" value="XYLOGLUCAN ENDOTRANSGLUCOSYLASE/HYDROLASE PROTEIN 8-RELATED"/>
    <property type="match status" value="1"/>
</dbReference>
<evidence type="ECO:0000256" key="6">
    <source>
        <dbReference type="ARBA" id="ARBA00022523"/>
    </source>
</evidence>
<evidence type="ECO:0000256" key="12">
    <source>
        <dbReference type="ARBA" id="ARBA00023295"/>
    </source>
</evidence>
<evidence type="ECO:0000256" key="14">
    <source>
        <dbReference type="SAM" id="SignalP"/>
    </source>
</evidence>
<dbReference type="InterPro" id="IPR010713">
    <property type="entry name" value="XET_C"/>
</dbReference>
<accession>A0A835JV85</accession>
<dbReference type="Gene3D" id="2.60.120.200">
    <property type="match status" value="1"/>
</dbReference>
<reference evidence="16 17" key="1">
    <citation type="submission" date="2020-10" db="EMBL/GenBank/DDBJ databases">
        <title>Plant Genome Project.</title>
        <authorList>
            <person name="Zhang R.-G."/>
        </authorList>
    </citation>
    <scope>NUCLEOTIDE SEQUENCE [LARGE SCALE GENOMIC DNA]</scope>
    <source>
        <strain evidence="16">FAFU-HL-1</strain>
        <tissue evidence="16">Leaf</tissue>
    </source>
</reference>
<protein>
    <recommendedName>
        <fullName evidence="4">xyloglucan:xyloglucosyl transferase</fullName>
        <ecNumber evidence="4">2.4.1.207</ecNumber>
    </recommendedName>
</protein>
<gene>
    <name evidence="16" type="ORF">SADUNF_Sadunf10G0062700</name>
</gene>
<dbReference type="InterPro" id="IPR044791">
    <property type="entry name" value="Beta-glucanase/XTH"/>
</dbReference>
<evidence type="ECO:0000256" key="13">
    <source>
        <dbReference type="ARBA" id="ARBA00034022"/>
    </source>
</evidence>
<keyword evidence="12" id="KW-0326">Glycosidase</keyword>
<comment type="subcellular location">
    <subcellularLocation>
        <location evidence="1">Secreted</location>
        <location evidence="1">Cell wall</location>
    </subcellularLocation>
    <subcellularLocation>
        <location evidence="2">Secreted</location>
        <location evidence="2">Extracellular space</location>
        <location evidence="2">Apoplast</location>
    </subcellularLocation>
</comment>
<keyword evidence="17" id="KW-1185">Reference proteome</keyword>
<dbReference type="GO" id="GO:0016762">
    <property type="term" value="F:xyloglucan:xyloglucosyl transferase activity"/>
    <property type="evidence" value="ECO:0007669"/>
    <property type="project" value="UniProtKB-EC"/>
</dbReference>
<dbReference type="InterPro" id="IPR037151">
    <property type="entry name" value="AlkB-like_sf"/>
</dbReference>
<keyword evidence="11" id="KW-1015">Disulfide bond</keyword>
<comment type="caution">
    <text evidence="16">The sequence shown here is derived from an EMBL/GenBank/DDBJ whole genome shotgun (WGS) entry which is preliminary data.</text>
</comment>
<dbReference type="InterPro" id="IPR013320">
    <property type="entry name" value="ConA-like_dom_sf"/>
</dbReference>
<evidence type="ECO:0000256" key="9">
    <source>
        <dbReference type="ARBA" id="ARBA00022729"/>
    </source>
</evidence>
<dbReference type="OrthoDB" id="4781at2759"/>
<dbReference type="SUPFAM" id="SSF49899">
    <property type="entry name" value="Concanavalin A-like lectins/glucanases"/>
    <property type="match status" value="1"/>
</dbReference>
<feature type="domain" description="GH16" evidence="15">
    <location>
        <begin position="23"/>
        <end position="227"/>
    </location>
</feature>
<dbReference type="Proteomes" id="UP000657918">
    <property type="component" value="Unassembled WGS sequence"/>
</dbReference>
<dbReference type="PROSITE" id="PS51762">
    <property type="entry name" value="GH16_2"/>
    <property type="match status" value="1"/>
</dbReference>
<evidence type="ECO:0000256" key="7">
    <source>
        <dbReference type="ARBA" id="ARBA00022525"/>
    </source>
</evidence>
<dbReference type="Pfam" id="PF06955">
    <property type="entry name" value="XET_C"/>
    <property type="match status" value="1"/>
</dbReference>
<dbReference type="FunFam" id="2.60.120.200:FF:000025">
    <property type="entry name" value="Xyloglucan endotransglucosylase/hydrolase"/>
    <property type="match status" value="1"/>
</dbReference>
<keyword evidence="5" id="KW-0134">Cell wall</keyword>
<dbReference type="CDD" id="cd02176">
    <property type="entry name" value="GH16_XET"/>
    <property type="match status" value="1"/>
</dbReference>
<dbReference type="GO" id="GO:0042546">
    <property type="term" value="P:cell wall biogenesis"/>
    <property type="evidence" value="ECO:0007669"/>
    <property type="project" value="InterPro"/>
</dbReference>
<evidence type="ECO:0000256" key="4">
    <source>
        <dbReference type="ARBA" id="ARBA00012152"/>
    </source>
</evidence>
<evidence type="ECO:0000256" key="2">
    <source>
        <dbReference type="ARBA" id="ARBA00004271"/>
    </source>
</evidence>
<proteinExistence type="inferred from homology"/>
<dbReference type="Pfam" id="PF00722">
    <property type="entry name" value="Glyco_hydro_16"/>
    <property type="match status" value="1"/>
</dbReference>
<dbReference type="EC" id="2.4.1.207" evidence="4"/>
<evidence type="ECO:0000313" key="16">
    <source>
        <dbReference type="EMBL" id="KAF9673810.1"/>
    </source>
</evidence>
<feature type="signal peptide" evidence="14">
    <location>
        <begin position="1"/>
        <end position="22"/>
    </location>
</feature>
<sequence>MANSYLGSCFLFICSLLALVSGSQIQRNSLPVISFDEGYTQLFGDDNLVMYRDGKKVHLSLDERTGSGFASQDLYLHGYFSASIKLPADYTAGVVVAFYMSNGDIFEKNHDEIDFEFLGKIRGKDWRIQTNIYGNGSTSVGREERYSLWFDPSDDFHQYSILWTNSQIIFYVDNIPIREVKRTESMGGDFPSKPMSLYATIWDGSDWATNGGKYRVNYKYAPYVAEFSDFVLHGCAVDPVEQFPRCDNTESSQAIPTGVTPAQRIKMESFRTKFTTYSYCYDRARYKVPPSECVINTKEADRLKSYDPVTFGGGRRHHGKQHHRSRSSHAAEGLANSILLGLEVETGRVRLSWGKGHLLDGPFLDAPFLIGSLYSIMFEMHLIEDETGTTKGMSHLVQNFLHIYMCVHRRVESIPAMLQEVIERLVGMQFMTMKPNSCIIDIYNEGDHSQPHMWPPWFGKSVSVLFLTEYDAGQLNEAHEEEPAQRGT</sequence>
<dbReference type="GO" id="GO:0010411">
    <property type="term" value="P:xyloglucan metabolic process"/>
    <property type="evidence" value="ECO:0007669"/>
    <property type="project" value="InterPro"/>
</dbReference>
<evidence type="ECO:0000256" key="10">
    <source>
        <dbReference type="ARBA" id="ARBA00022801"/>
    </source>
</evidence>
<feature type="chain" id="PRO_5033022189" description="xyloglucan:xyloglucosyl transferase" evidence="14">
    <location>
        <begin position="23"/>
        <end position="488"/>
    </location>
</feature>
<keyword evidence="8" id="KW-0808">Transferase</keyword>
<evidence type="ECO:0000256" key="3">
    <source>
        <dbReference type="ARBA" id="ARBA00007879"/>
    </source>
</evidence>
<dbReference type="InterPro" id="IPR016455">
    <property type="entry name" value="XTH"/>
</dbReference>
<dbReference type="GO" id="GO:0048046">
    <property type="term" value="C:apoplast"/>
    <property type="evidence" value="ECO:0007669"/>
    <property type="project" value="UniProtKB-SubCell"/>
</dbReference>